<protein>
    <recommendedName>
        <fullName evidence="1">F-box domain-containing protein</fullName>
    </recommendedName>
</protein>
<proteinExistence type="predicted"/>
<reference evidence="2 3" key="1">
    <citation type="submission" date="2024-02" db="EMBL/GenBank/DDBJ databases">
        <title>A draft genome for the cacao thread blight pathogen Marasmius crinis-equi.</title>
        <authorList>
            <person name="Cohen S.P."/>
            <person name="Baruah I.K."/>
            <person name="Amoako-Attah I."/>
            <person name="Bukari Y."/>
            <person name="Meinhardt L.W."/>
            <person name="Bailey B.A."/>
        </authorList>
    </citation>
    <scope>NUCLEOTIDE SEQUENCE [LARGE SCALE GENOMIC DNA]</scope>
    <source>
        <strain evidence="2 3">GH-76</strain>
    </source>
</reference>
<dbReference type="Proteomes" id="UP001465976">
    <property type="component" value="Unassembled WGS sequence"/>
</dbReference>
<dbReference type="EMBL" id="JBAHYK010002134">
    <property type="protein sequence ID" value="KAL0565751.1"/>
    <property type="molecule type" value="Genomic_DNA"/>
</dbReference>
<name>A0ABR3ES68_9AGAR</name>
<dbReference type="InterPro" id="IPR001810">
    <property type="entry name" value="F-box_dom"/>
</dbReference>
<comment type="caution">
    <text evidence="2">The sequence shown here is derived from an EMBL/GenBank/DDBJ whole genome shotgun (WGS) entry which is preliminary data.</text>
</comment>
<keyword evidence="3" id="KW-1185">Reference proteome</keyword>
<dbReference type="SUPFAM" id="SSF81383">
    <property type="entry name" value="F-box domain"/>
    <property type="match status" value="1"/>
</dbReference>
<dbReference type="PROSITE" id="PS51257">
    <property type="entry name" value="PROKAR_LIPOPROTEIN"/>
    <property type="match status" value="1"/>
</dbReference>
<evidence type="ECO:0000313" key="2">
    <source>
        <dbReference type="EMBL" id="KAL0565751.1"/>
    </source>
</evidence>
<dbReference type="PROSITE" id="PS50181">
    <property type="entry name" value="FBOX"/>
    <property type="match status" value="1"/>
</dbReference>
<sequence length="400" mass="45213">MKLTALPDDLILEVASHLEVFGGCSLSVSCRQFRKLSLRVRAYWLAVLINQQKVEPSRYLPLAPYQDIKKLSVAQLHDVAFHMVKLEKNLSRKRPILRHPPTQVMIEDIDSYMLHNIPGTPLLLLGLHENQLACFDYEQRRMLCTVKASREFMQVSPLCHERGKCCRVIQIGIQRSENPYLSMLYVNYHLDSATKQWEASMKLVPIPTPTAGPQSHDKLQLPDYLFGDAAVVTDSKVVAYTLGTKYAQDADGRTLLRDDRLPLQKLEIAAVNVATGMSTRIDTEIHLHSWNLISCILWDPSTTWDVDNSVEHQWKYATEFTKSISGATPQETVDISSKPGSVLVHPTPSPVLVPSNQHSAGCHSAINLIIAFQHTSLFKFDVGRFRIATRRPPTRLKLIF</sequence>
<evidence type="ECO:0000259" key="1">
    <source>
        <dbReference type="PROSITE" id="PS50181"/>
    </source>
</evidence>
<accession>A0ABR3ES68</accession>
<organism evidence="2 3">
    <name type="scientific">Marasmius crinis-equi</name>
    <dbReference type="NCBI Taxonomy" id="585013"/>
    <lineage>
        <taxon>Eukaryota</taxon>
        <taxon>Fungi</taxon>
        <taxon>Dikarya</taxon>
        <taxon>Basidiomycota</taxon>
        <taxon>Agaricomycotina</taxon>
        <taxon>Agaricomycetes</taxon>
        <taxon>Agaricomycetidae</taxon>
        <taxon>Agaricales</taxon>
        <taxon>Marasmiineae</taxon>
        <taxon>Marasmiaceae</taxon>
        <taxon>Marasmius</taxon>
    </lineage>
</organism>
<evidence type="ECO:0000313" key="3">
    <source>
        <dbReference type="Proteomes" id="UP001465976"/>
    </source>
</evidence>
<dbReference type="InterPro" id="IPR036047">
    <property type="entry name" value="F-box-like_dom_sf"/>
</dbReference>
<feature type="domain" description="F-box" evidence="1">
    <location>
        <begin position="1"/>
        <end position="47"/>
    </location>
</feature>
<gene>
    <name evidence="2" type="ORF">V5O48_016269</name>
</gene>